<gene>
    <name evidence="1" type="ORF">BWQ96_08675</name>
</gene>
<dbReference type="STRING" id="448386.A0A2V3IHS1"/>
<keyword evidence="2" id="KW-1185">Reference proteome</keyword>
<sequence>MEQDYYRYSPRRLGICNHTLHQLLHLADKVDAFGPPLNYSQWWMQRYVGWVKDRLNARNLAAVSLTKNGKLLESYNLFFKEGFSEVHSTSSGNDSDFKETELFEEAFSLPQYVRA</sequence>
<dbReference type="EMBL" id="NBIV01000206">
    <property type="protein sequence ID" value="PXF41609.1"/>
    <property type="molecule type" value="Genomic_DNA"/>
</dbReference>
<evidence type="ECO:0000313" key="1">
    <source>
        <dbReference type="EMBL" id="PXF41609.1"/>
    </source>
</evidence>
<proteinExistence type="predicted"/>
<accession>A0A2V3IHS1</accession>
<dbReference type="Proteomes" id="UP000247409">
    <property type="component" value="Unassembled WGS sequence"/>
</dbReference>
<dbReference type="AlphaFoldDB" id="A0A2V3IHS1"/>
<dbReference type="OrthoDB" id="6613063at2759"/>
<name>A0A2V3IHS1_9FLOR</name>
<evidence type="ECO:0000313" key="2">
    <source>
        <dbReference type="Proteomes" id="UP000247409"/>
    </source>
</evidence>
<organism evidence="1 2">
    <name type="scientific">Gracilariopsis chorda</name>
    <dbReference type="NCBI Taxonomy" id="448386"/>
    <lineage>
        <taxon>Eukaryota</taxon>
        <taxon>Rhodophyta</taxon>
        <taxon>Florideophyceae</taxon>
        <taxon>Rhodymeniophycidae</taxon>
        <taxon>Gracilariales</taxon>
        <taxon>Gracilariaceae</taxon>
        <taxon>Gracilariopsis</taxon>
    </lineage>
</organism>
<reference evidence="1 2" key="1">
    <citation type="journal article" date="2018" name="Mol. Biol. Evol.">
        <title>Analysis of the draft genome of the red seaweed Gracilariopsis chorda provides insights into genome size evolution in Rhodophyta.</title>
        <authorList>
            <person name="Lee J."/>
            <person name="Yang E.C."/>
            <person name="Graf L."/>
            <person name="Yang J.H."/>
            <person name="Qiu H."/>
            <person name="Zel Zion U."/>
            <person name="Chan C.X."/>
            <person name="Stephens T.G."/>
            <person name="Weber A.P.M."/>
            <person name="Boo G.H."/>
            <person name="Boo S.M."/>
            <person name="Kim K.M."/>
            <person name="Shin Y."/>
            <person name="Jung M."/>
            <person name="Lee S.J."/>
            <person name="Yim H.S."/>
            <person name="Lee J.H."/>
            <person name="Bhattacharya D."/>
            <person name="Yoon H.S."/>
        </authorList>
    </citation>
    <scope>NUCLEOTIDE SEQUENCE [LARGE SCALE GENOMIC DNA]</scope>
    <source>
        <strain evidence="1 2">SKKU-2015</strain>
        <tissue evidence="1">Whole body</tissue>
    </source>
</reference>
<comment type="caution">
    <text evidence="1">The sequence shown here is derived from an EMBL/GenBank/DDBJ whole genome shotgun (WGS) entry which is preliminary data.</text>
</comment>
<protein>
    <submittedName>
        <fullName evidence="1">Uncharacterized protein</fullName>
    </submittedName>
</protein>